<evidence type="ECO:0000256" key="1">
    <source>
        <dbReference type="SAM" id="MobiDB-lite"/>
    </source>
</evidence>
<comment type="caution">
    <text evidence="3">The sequence shown here is derived from an EMBL/GenBank/DDBJ whole genome shotgun (WGS) entry which is preliminary data.</text>
</comment>
<feature type="region of interest" description="Disordered" evidence="1">
    <location>
        <begin position="1"/>
        <end position="58"/>
    </location>
</feature>
<keyword evidence="2" id="KW-1133">Transmembrane helix</keyword>
<name>A0ABW1T3I8_9ACTN</name>
<keyword evidence="4" id="KW-1185">Reference proteome</keyword>
<sequence>MFRRKSSDTEVPAPASETSSAAQGKGAPTPTRKEAEAARKARLNGTTGNAKADKKAAREADRQARYEARLALQAGDERRLPARDAGPVKSYVRDFVDGRISAGELFIPVALVVLVAGFIRIQWVQVVLLWAWSAMLLGVILDSFYLWFRLRKNLPERFPDESRRGALSYGILRSLQIRKLRLPPPKVRYNGQPVVPKVKKQK</sequence>
<organism evidence="3 4">
    <name type="scientific">Longivirga aurantiaca</name>
    <dbReference type="NCBI Taxonomy" id="1837743"/>
    <lineage>
        <taxon>Bacteria</taxon>
        <taxon>Bacillati</taxon>
        <taxon>Actinomycetota</taxon>
        <taxon>Actinomycetes</taxon>
        <taxon>Sporichthyales</taxon>
        <taxon>Sporichthyaceae</taxon>
        <taxon>Longivirga</taxon>
    </lineage>
</organism>
<evidence type="ECO:0000313" key="3">
    <source>
        <dbReference type="EMBL" id="MFC6238835.1"/>
    </source>
</evidence>
<dbReference type="RefSeq" id="WP_386767392.1">
    <property type="nucleotide sequence ID" value="NZ_JBHSTI010000008.1"/>
</dbReference>
<dbReference type="EMBL" id="JBHSTI010000008">
    <property type="protein sequence ID" value="MFC6238835.1"/>
    <property type="molecule type" value="Genomic_DNA"/>
</dbReference>
<protein>
    <submittedName>
        <fullName evidence="3">DUF3043 domain-containing protein</fullName>
    </submittedName>
</protein>
<feature type="transmembrane region" description="Helical" evidence="2">
    <location>
        <begin position="129"/>
        <end position="148"/>
    </location>
</feature>
<keyword evidence="2" id="KW-0472">Membrane</keyword>
<gene>
    <name evidence="3" type="ORF">ACFQGU_13180</name>
</gene>
<keyword evidence="2" id="KW-0812">Transmembrane</keyword>
<dbReference type="InterPro" id="IPR021403">
    <property type="entry name" value="DUF3043"/>
</dbReference>
<dbReference type="Pfam" id="PF11241">
    <property type="entry name" value="DUF3043"/>
    <property type="match status" value="1"/>
</dbReference>
<evidence type="ECO:0000256" key="2">
    <source>
        <dbReference type="SAM" id="Phobius"/>
    </source>
</evidence>
<feature type="transmembrane region" description="Helical" evidence="2">
    <location>
        <begin position="105"/>
        <end position="123"/>
    </location>
</feature>
<dbReference type="Proteomes" id="UP001596138">
    <property type="component" value="Unassembled WGS sequence"/>
</dbReference>
<proteinExistence type="predicted"/>
<accession>A0ABW1T3I8</accession>
<reference evidence="4" key="1">
    <citation type="journal article" date="2019" name="Int. J. Syst. Evol. Microbiol.">
        <title>The Global Catalogue of Microorganisms (GCM) 10K type strain sequencing project: providing services to taxonomists for standard genome sequencing and annotation.</title>
        <authorList>
            <consortium name="The Broad Institute Genomics Platform"/>
            <consortium name="The Broad Institute Genome Sequencing Center for Infectious Disease"/>
            <person name="Wu L."/>
            <person name="Ma J."/>
        </authorList>
    </citation>
    <scope>NUCLEOTIDE SEQUENCE [LARGE SCALE GENOMIC DNA]</scope>
    <source>
        <strain evidence="4">CGMCC 4.7317</strain>
    </source>
</reference>
<evidence type="ECO:0000313" key="4">
    <source>
        <dbReference type="Proteomes" id="UP001596138"/>
    </source>
</evidence>